<accession>A0A2V1DQS1</accession>
<proteinExistence type="predicted"/>
<dbReference type="OrthoDB" id="5335493at2759"/>
<gene>
    <name evidence="2" type="ORF">DM02DRAFT_711291</name>
</gene>
<evidence type="ECO:0000313" key="3">
    <source>
        <dbReference type="Proteomes" id="UP000244855"/>
    </source>
</evidence>
<evidence type="ECO:0000256" key="1">
    <source>
        <dbReference type="SAM" id="MobiDB-lite"/>
    </source>
</evidence>
<sequence>MDNAEPRNSSPIEPKIDQENIPDKPFRFLDLPEELQYKTLVYILGGLIRPHVANIIPGLSKAVLGSRKNNATPFQARLLAKFESTADVLSLDWMTERIASPNYAIFQASKEMQRKALRAGWIGTVKHFSDIGIFLDVATCHILPPVPNWLARVRLTLDLPSLFEFFAVSVSNRGTFEYDPTQAPAVIFNSRQLSHLETLEIEFPNPYEEDILTPWSNLMWVNRHDDQWKQEFSWMRKYPCYKTMVDWLLTFAYPNLERVPKVKLVGCIKDSTRAKWEKIFSERTKSYKTIEYNHQSTLEEILSTPATALPPACECPQSCYASDNVYGTFTFDHADVFDAGTSPWGTNDTQEWDHIEWVVAAAYGFVKYMPKVVFTGYGVDADVREKWRGFYEMADLFLSSLYLLKLVWNSN</sequence>
<keyword evidence="3" id="KW-1185">Reference proteome</keyword>
<dbReference type="AlphaFoldDB" id="A0A2V1DQS1"/>
<dbReference type="EMBL" id="KZ805390">
    <property type="protein sequence ID" value="PVH99534.1"/>
    <property type="molecule type" value="Genomic_DNA"/>
</dbReference>
<feature type="compositionally biased region" description="Polar residues" evidence="1">
    <location>
        <begin position="1"/>
        <end position="11"/>
    </location>
</feature>
<feature type="region of interest" description="Disordered" evidence="1">
    <location>
        <begin position="1"/>
        <end position="20"/>
    </location>
</feature>
<protein>
    <submittedName>
        <fullName evidence="2">Uncharacterized protein</fullName>
    </submittedName>
</protein>
<name>A0A2V1DQS1_9PLEO</name>
<organism evidence="2 3">
    <name type="scientific">Periconia macrospinosa</name>
    <dbReference type="NCBI Taxonomy" id="97972"/>
    <lineage>
        <taxon>Eukaryota</taxon>
        <taxon>Fungi</taxon>
        <taxon>Dikarya</taxon>
        <taxon>Ascomycota</taxon>
        <taxon>Pezizomycotina</taxon>
        <taxon>Dothideomycetes</taxon>
        <taxon>Pleosporomycetidae</taxon>
        <taxon>Pleosporales</taxon>
        <taxon>Massarineae</taxon>
        <taxon>Periconiaceae</taxon>
        <taxon>Periconia</taxon>
    </lineage>
</organism>
<reference evidence="2 3" key="1">
    <citation type="journal article" date="2018" name="Sci. Rep.">
        <title>Comparative genomics provides insights into the lifestyle and reveals functional heterogeneity of dark septate endophytic fungi.</title>
        <authorList>
            <person name="Knapp D.G."/>
            <person name="Nemeth J.B."/>
            <person name="Barry K."/>
            <person name="Hainaut M."/>
            <person name="Henrissat B."/>
            <person name="Johnson J."/>
            <person name="Kuo A."/>
            <person name="Lim J.H.P."/>
            <person name="Lipzen A."/>
            <person name="Nolan M."/>
            <person name="Ohm R.A."/>
            <person name="Tamas L."/>
            <person name="Grigoriev I.V."/>
            <person name="Spatafora J.W."/>
            <person name="Nagy L.G."/>
            <person name="Kovacs G.M."/>
        </authorList>
    </citation>
    <scope>NUCLEOTIDE SEQUENCE [LARGE SCALE GENOMIC DNA]</scope>
    <source>
        <strain evidence="2 3">DSE2036</strain>
    </source>
</reference>
<evidence type="ECO:0000313" key="2">
    <source>
        <dbReference type="EMBL" id="PVH99534.1"/>
    </source>
</evidence>
<dbReference type="Proteomes" id="UP000244855">
    <property type="component" value="Unassembled WGS sequence"/>
</dbReference>